<proteinExistence type="predicted"/>
<comment type="caution">
    <text evidence="4">The sequence shown here is derived from an EMBL/GenBank/DDBJ whole genome shotgun (WGS) entry which is preliminary data.</text>
</comment>
<feature type="region of interest" description="Disordered" evidence="1">
    <location>
        <begin position="89"/>
        <end position="163"/>
    </location>
</feature>
<reference evidence="4 5" key="1">
    <citation type="submission" date="2020-02" db="EMBL/GenBank/DDBJ databases">
        <title>Whole-genome analyses of novel actinobacteria.</title>
        <authorList>
            <person name="Sahin N."/>
        </authorList>
    </citation>
    <scope>NUCLEOTIDE SEQUENCE [LARGE SCALE GENOMIC DNA]</scope>
    <source>
        <strain evidence="4 5">A7024</strain>
    </source>
</reference>
<dbReference type="EMBL" id="JAAKZV010000453">
    <property type="protein sequence ID" value="NGN70264.1"/>
    <property type="molecule type" value="Genomic_DNA"/>
</dbReference>
<evidence type="ECO:0000256" key="1">
    <source>
        <dbReference type="SAM" id="MobiDB-lite"/>
    </source>
</evidence>
<feature type="region of interest" description="Disordered" evidence="1">
    <location>
        <begin position="1"/>
        <end position="72"/>
    </location>
</feature>
<keyword evidence="5" id="KW-1185">Reference proteome</keyword>
<dbReference type="Proteomes" id="UP000481583">
    <property type="component" value="Unassembled WGS sequence"/>
</dbReference>
<accession>A0A6G4UDL9</accession>
<feature type="compositionally biased region" description="Basic and acidic residues" evidence="1">
    <location>
        <begin position="24"/>
        <end position="36"/>
    </location>
</feature>
<feature type="compositionally biased region" description="Low complexity" evidence="1">
    <location>
        <begin position="131"/>
        <end position="145"/>
    </location>
</feature>
<dbReference type="InterPro" id="IPR025326">
    <property type="entry name" value="DUF4232"/>
</dbReference>
<protein>
    <submittedName>
        <fullName evidence="4">DUF4232 domain-containing protein</fullName>
    </submittedName>
</protein>
<keyword evidence="2" id="KW-0812">Transmembrane</keyword>
<feature type="compositionally biased region" description="Basic and acidic residues" evidence="1">
    <location>
        <begin position="1"/>
        <end position="14"/>
    </location>
</feature>
<evidence type="ECO:0000259" key="3">
    <source>
        <dbReference type="Pfam" id="PF14016"/>
    </source>
</evidence>
<feature type="domain" description="DUF4232" evidence="3">
    <location>
        <begin position="164"/>
        <end position="286"/>
    </location>
</feature>
<organism evidence="4 5">
    <name type="scientific">Streptomyces coryli</name>
    <dbReference type="NCBI Taxonomy" id="1128680"/>
    <lineage>
        <taxon>Bacteria</taxon>
        <taxon>Bacillati</taxon>
        <taxon>Actinomycetota</taxon>
        <taxon>Actinomycetes</taxon>
        <taxon>Kitasatosporales</taxon>
        <taxon>Streptomycetaceae</taxon>
        <taxon>Streptomyces</taxon>
    </lineage>
</organism>
<name>A0A6G4UDL9_9ACTN</name>
<evidence type="ECO:0000256" key="2">
    <source>
        <dbReference type="SAM" id="Phobius"/>
    </source>
</evidence>
<evidence type="ECO:0000313" key="5">
    <source>
        <dbReference type="Proteomes" id="UP000481583"/>
    </source>
</evidence>
<feature type="compositionally biased region" description="Basic residues" evidence="1">
    <location>
        <begin position="56"/>
        <end position="68"/>
    </location>
</feature>
<keyword evidence="2" id="KW-1133">Transmembrane helix</keyword>
<dbReference type="AlphaFoldDB" id="A0A6G4UDL9"/>
<dbReference type="Pfam" id="PF14016">
    <property type="entry name" value="DUF4232"/>
    <property type="match status" value="1"/>
</dbReference>
<sequence length="290" mass="30048">MTGSPDDERRRPDGDVPPGGEGDLTPRLDGSERDPLESLLRPPAAFLSAPPDSYGRTRRRAARRRRGRAVLGVSAAVAVLGGTAYLATALSPGEGGDEVARPSTSESRAETVAPSSPGPSDSPKTAPPERSTTPSPDDTPTGSPSRKNAPPSGEATDGTAPRRCETAKLSASVRTGDAAAGSIYRYLVLTNRGSVTCRLTGYPGVSLLDADGKQLGDPATRDAKGYTPITLAPGKSASSTLRTINHQGDCLPTSTRVRVYPPGNTASLTAPAEIDLCDKTFTVTPLTTDR</sequence>
<keyword evidence="2" id="KW-0472">Membrane</keyword>
<gene>
    <name evidence="4" type="ORF">G5C51_41080</name>
</gene>
<dbReference type="RefSeq" id="WP_165245899.1">
    <property type="nucleotide sequence ID" value="NZ_JAAKZV010000453.1"/>
</dbReference>
<evidence type="ECO:0000313" key="4">
    <source>
        <dbReference type="EMBL" id="NGN70264.1"/>
    </source>
</evidence>
<feature type="transmembrane region" description="Helical" evidence="2">
    <location>
        <begin position="69"/>
        <end position="87"/>
    </location>
</feature>